<accession>A0ABP4YCG2</accession>
<proteinExistence type="predicted"/>
<dbReference type="Proteomes" id="UP001500218">
    <property type="component" value="Unassembled WGS sequence"/>
</dbReference>
<organism evidence="3 4">
    <name type="scientific">Luedemannella flava</name>
    <dbReference type="NCBI Taxonomy" id="349316"/>
    <lineage>
        <taxon>Bacteria</taxon>
        <taxon>Bacillati</taxon>
        <taxon>Actinomycetota</taxon>
        <taxon>Actinomycetes</taxon>
        <taxon>Micromonosporales</taxon>
        <taxon>Micromonosporaceae</taxon>
        <taxon>Luedemannella</taxon>
    </lineage>
</organism>
<keyword evidence="2" id="KW-0472">Membrane</keyword>
<protein>
    <submittedName>
        <fullName evidence="3">Uncharacterized protein</fullName>
    </submittedName>
</protein>
<comment type="caution">
    <text evidence="3">The sequence shown here is derived from an EMBL/GenBank/DDBJ whole genome shotgun (WGS) entry which is preliminary data.</text>
</comment>
<feature type="transmembrane region" description="Helical" evidence="2">
    <location>
        <begin position="235"/>
        <end position="255"/>
    </location>
</feature>
<evidence type="ECO:0000313" key="3">
    <source>
        <dbReference type="EMBL" id="GAA1810880.1"/>
    </source>
</evidence>
<feature type="transmembrane region" description="Helical" evidence="2">
    <location>
        <begin position="329"/>
        <end position="350"/>
    </location>
</feature>
<evidence type="ECO:0000256" key="2">
    <source>
        <dbReference type="SAM" id="Phobius"/>
    </source>
</evidence>
<dbReference type="EMBL" id="BAAALT010000105">
    <property type="protein sequence ID" value="GAA1810880.1"/>
    <property type="molecule type" value="Genomic_DNA"/>
</dbReference>
<reference evidence="4" key="1">
    <citation type="journal article" date="2019" name="Int. J. Syst. Evol. Microbiol.">
        <title>The Global Catalogue of Microorganisms (GCM) 10K type strain sequencing project: providing services to taxonomists for standard genome sequencing and annotation.</title>
        <authorList>
            <consortium name="The Broad Institute Genomics Platform"/>
            <consortium name="The Broad Institute Genome Sequencing Center for Infectious Disease"/>
            <person name="Wu L."/>
            <person name="Ma J."/>
        </authorList>
    </citation>
    <scope>NUCLEOTIDE SEQUENCE [LARGE SCALE GENOMIC DNA]</scope>
    <source>
        <strain evidence="4">JCM 13250</strain>
    </source>
</reference>
<sequence length="588" mass="59689">MSPPTASRGDRRRRVTRLFLLMWLGVAFAGGATVVGGASPAWADPTPVPSPIGPPPTTAPTAAPKTPTPTPGPTPPVVIAPTSDDDDPGLFDIPGQIRKAINDFLLWIAKTGLKPVMDTLGHTVLSTPDLTGNAQVKAFWTTSLMAANGIFVLFVMAGGFIVASRDTLQSNYGLKEIAPRVVVGGVAANLSLLVAGKAIEMVNALTAAVAGQGVDGNAAVTAIVQMLDQPPGNTVPSILFSLLVLAVLVMAIVVVMTFLVRIALLVMLIGVAPLALMCHATPQTEGLAYTWWRAFGACLGIQFGQAVIILATVRIFLTPAGVQVLGMPATTGGLLAILVCLTMLWLLIKLPGFMKHLILGPLGQKRGRGLIGQIIHAVVMLKTLGALAGVGGAAARTRATRRPRSGPGTGTGPARGPSPTSPTPRASGPRPRPRPGSGAGAVPSRAVRPGRSRPSPAPVGSAAFSGAPTSHTSMPASAVPAGPPTFSAAPAPATPRRVPAVPAAPARFTPAPATPATAPSAGARPPSAQFSHAPNTATPARGPRPAPAATFSGTPRAPATPRRPPTPATRPFSSPSRSTEATGGTTPT</sequence>
<feature type="region of interest" description="Disordered" evidence="1">
    <location>
        <begin position="393"/>
        <end position="588"/>
    </location>
</feature>
<name>A0ABP4YCG2_9ACTN</name>
<feature type="transmembrane region" description="Helical" evidence="2">
    <location>
        <begin position="294"/>
        <end position="317"/>
    </location>
</feature>
<keyword evidence="2" id="KW-1133">Transmembrane helix</keyword>
<feature type="compositionally biased region" description="Pro residues" evidence="1">
    <location>
        <begin position="66"/>
        <end position="78"/>
    </location>
</feature>
<feature type="region of interest" description="Disordered" evidence="1">
    <location>
        <begin position="45"/>
        <end position="85"/>
    </location>
</feature>
<keyword evidence="4" id="KW-1185">Reference proteome</keyword>
<feature type="compositionally biased region" description="Low complexity" evidence="1">
    <location>
        <begin position="414"/>
        <end position="429"/>
    </location>
</feature>
<feature type="compositionally biased region" description="Low complexity" evidence="1">
    <location>
        <begin position="569"/>
        <end position="579"/>
    </location>
</feature>
<gene>
    <name evidence="3" type="ORF">GCM10009682_35580</name>
</gene>
<feature type="transmembrane region" description="Helical" evidence="2">
    <location>
        <begin position="262"/>
        <end position="282"/>
    </location>
</feature>
<evidence type="ECO:0000313" key="4">
    <source>
        <dbReference type="Proteomes" id="UP001500218"/>
    </source>
</evidence>
<feature type="transmembrane region" description="Helical" evidence="2">
    <location>
        <begin position="181"/>
        <end position="199"/>
    </location>
</feature>
<feature type="compositionally biased region" description="Pro residues" evidence="1">
    <location>
        <begin position="46"/>
        <end position="58"/>
    </location>
</feature>
<feature type="compositionally biased region" description="Low complexity" evidence="1">
    <location>
        <begin position="484"/>
        <end position="560"/>
    </location>
</feature>
<dbReference type="Pfam" id="PF19590">
    <property type="entry name" value="TrbL_3"/>
    <property type="match status" value="1"/>
</dbReference>
<feature type="transmembrane region" description="Helical" evidence="2">
    <location>
        <begin position="138"/>
        <end position="161"/>
    </location>
</feature>
<keyword evidence="2" id="KW-0812">Transmembrane</keyword>
<feature type="transmembrane region" description="Helical" evidence="2">
    <location>
        <begin position="370"/>
        <end position="395"/>
    </location>
</feature>
<evidence type="ECO:0000256" key="1">
    <source>
        <dbReference type="SAM" id="MobiDB-lite"/>
    </source>
</evidence>
<dbReference type="InterPro" id="IPR045782">
    <property type="entry name" value="TrbL_3"/>
</dbReference>